<dbReference type="Gene3D" id="3.30.560.10">
    <property type="entry name" value="Glucose Oxidase, domain 3"/>
    <property type="match status" value="1"/>
</dbReference>
<dbReference type="GO" id="GO:0050660">
    <property type="term" value="F:flavin adenine dinucleotide binding"/>
    <property type="evidence" value="ECO:0007669"/>
    <property type="project" value="InterPro"/>
</dbReference>
<dbReference type="InterPro" id="IPR036188">
    <property type="entry name" value="FAD/NAD-bd_sf"/>
</dbReference>
<dbReference type="InterPro" id="IPR000172">
    <property type="entry name" value="GMC_OxRdtase_N"/>
</dbReference>
<evidence type="ECO:0000313" key="6">
    <source>
        <dbReference type="EnsemblMetazoa" id="XP_014248461.2"/>
    </source>
</evidence>
<dbReference type="GeneID" id="106666084"/>
<organism evidence="6 7">
    <name type="scientific">Cimex lectularius</name>
    <name type="common">Bed bug</name>
    <name type="synonym">Acanthia lectularia</name>
    <dbReference type="NCBI Taxonomy" id="79782"/>
    <lineage>
        <taxon>Eukaryota</taxon>
        <taxon>Metazoa</taxon>
        <taxon>Ecdysozoa</taxon>
        <taxon>Arthropoda</taxon>
        <taxon>Hexapoda</taxon>
        <taxon>Insecta</taxon>
        <taxon>Pterygota</taxon>
        <taxon>Neoptera</taxon>
        <taxon>Paraneoptera</taxon>
        <taxon>Hemiptera</taxon>
        <taxon>Heteroptera</taxon>
        <taxon>Panheteroptera</taxon>
        <taxon>Cimicomorpha</taxon>
        <taxon>Cimicidae</taxon>
        <taxon>Cimex</taxon>
    </lineage>
</organism>
<dbReference type="Gene3D" id="3.50.50.60">
    <property type="entry name" value="FAD/NAD(P)-binding domain"/>
    <property type="match status" value="1"/>
</dbReference>
<evidence type="ECO:0000259" key="5">
    <source>
        <dbReference type="Pfam" id="PF00732"/>
    </source>
</evidence>
<proteinExistence type="inferred from homology"/>
<dbReference type="RefSeq" id="XP_014248461.2">
    <property type="nucleotide sequence ID" value="XM_014392975.2"/>
</dbReference>
<evidence type="ECO:0000256" key="3">
    <source>
        <dbReference type="ARBA" id="ARBA00022630"/>
    </source>
</evidence>
<dbReference type="EnsemblMetazoa" id="XM_014392975.2">
    <property type="protein sequence ID" value="XP_014248461.2"/>
    <property type="gene ID" value="LOC106666084"/>
</dbReference>
<evidence type="ECO:0000313" key="7">
    <source>
        <dbReference type="Proteomes" id="UP000494040"/>
    </source>
</evidence>
<reference evidence="6" key="1">
    <citation type="submission" date="2022-01" db="UniProtKB">
        <authorList>
            <consortium name="EnsemblMetazoa"/>
        </authorList>
    </citation>
    <scope>IDENTIFICATION</scope>
</reference>
<dbReference type="KEGG" id="clec:106666084"/>
<dbReference type="InterPro" id="IPR012132">
    <property type="entry name" value="GMC_OxRdtase"/>
</dbReference>
<keyword evidence="3" id="KW-0285">Flavoprotein</keyword>
<dbReference type="Proteomes" id="UP000494040">
    <property type="component" value="Unassembled WGS sequence"/>
</dbReference>
<evidence type="ECO:0000256" key="4">
    <source>
        <dbReference type="ARBA" id="ARBA00022827"/>
    </source>
</evidence>
<keyword evidence="4" id="KW-0274">FAD</keyword>
<dbReference type="Pfam" id="PF00732">
    <property type="entry name" value="GMC_oxred_N"/>
    <property type="match status" value="1"/>
</dbReference>
<comment type="similarity">
    <text evidence="2">Belongs to the GMC oxidoreductase family.</text>
</comment>
<comment type="cofactor">
    <cofactor evidence="1">
        <name>FAD</name>
        <dbReference type="ChEBI" id="CHEBI:57692"/>
    </cofactor>
</comment>
<evidence type="ECO:0000256" key="2">
    <source>
        <dbReference type="ARBA" id="ARBA00010790"/>
    </source>
</evidence>
<dbReference type="GO" id="GO:0016614">
    <property type="term" value="F:oxidoreductase activity, acting on CH-OH group of donors"/>
    <property type="evidence" value="ECO:0007669"/>
    <property type="project" value="InterPro"/>
</dbReference>
<evidence type="ECO:0000256" key="1">
    <source>
        <dbReference type="ARBA" id="ARBA00001974"/>
    </source>
</evidence>
<dbReference type="PANTHER" id="PTHR11552">
    <property type="entry name" value="GLUCOSE-METHANOL-CHOLINE GMC OXIDOREDUCTASE"/>
    <property type="match status" value="1"/>
</dbReference>
<accession>A0A8I6RRX2</accession>
<dbReference type="PANTHER" id="PTHR11552:SF147">
    <property type="entry name" value="CHOLINE DEHYDROGENASE, MITOCHONDRIAL"/>
    <property type="match status" value="1"/>
</dbReference>
<dbReference type="AlphaFoldDB" id="A0A8I6RRX2"/>
<feature type="domain" description="Glucose-methanol-choline oxidoreductase N-terminal" evidence="5">
    <location>
        <begin position="5"/>
        <end position="114"/>
    </location>
</feature>
<dbReference type="SUPFAM" id="SSF51905">
    <property type="entry name" value="FAD/NAD(P)-binding domain"/>
    <property type="match status" value="1"/>
</dbReference>
<keyword evidence="7" id="KW-1185">Reference proteome</keyword>
<dbReference type="OrthoDB" id="269227at2759"/>
<name>A0A8I6RRX2_CIMLE</name>
<sequence length="205" mass="23161">MVGSTRASTAKGYFNPIRERRNLHIVKYAEVMKFVFEENTLQEEKKRVQGVIFRHNGVKKYVEASKEVIISAGAINTPKLLMLPGIRPKNHLRALGIPVIADLPVGNNLQDHLCVPVYMQVNKHVGIRDEEVFSRKAIVRYTKNKNGPLITNGYKAIVFISVFDSKSLLSNIEWHLISFRIFVAENPAKIEENVVTPIVNINPSS</sequence>
<protein>
    <recommendedName>
        <fullName evidence="5">Glucose-methanol-choline oxidoreductase N-terminal domain-containing protein</fullName>
    </recommendedName>
</protein>